<keyword evidence="6 8" id="KW-0472">Membrane</keyword>
<evidence type="ECO:0000256" key="6">
    <source>
        <dbReference type="ARBA" id="ARBA00023136"/>
    </source>
</evidence>
<feature type="domain" description="Thioredoxin" evidence="10">
    <location>
        <begin position="571"/>
        <end position="727"/>
    </location>
</feature>
<keyword evidence="4" id="KW-0201">Cytochrome c-type biogenesis</keyword>
<keyword evidence="2" id="KW-1003">Cell membrane</keyword>
<dbReference type="GO" id="GO:0015035">
    <property type="term" value="F:protein-disulfide reductase activity"/>
    <property type="evidence" value="ECO:0007669"/>
    <property type="project" value="TreeGrafter"/>
</dbReference>
<evidence type="ECO:0000313" key="12">
    <source>
        <dbReference type="Proteomes" id="UP000298284"/>
    </source>
</evidence>
<dbReference type="InterPro" id="IPR013766">
    <property type="entry name" value="Thioredoxin_domain"/>
</dbReference>
<gene>
    <name evidence="11" type="ORF">EU557_19060</name>
</gene>
<keyword evidence="9" id="KW-0732">Signal</keyword>
<feature type="transmembrane region" description="Helical" evidence="8">
    <location>
        <begin position="251"/>
        <end position="275"/>
    </location>
</feature>
<comment type="caution">
    <text evidence="11">The sequence shown here is derived from an EMBL/GenBank/DDBJ whole genome shotgun (WGS) entry which is preliminary data.</text>
</comment>
<evidence type="ECO:0000256" key="9">
    <source>
        <dbReference type="SAM" id="SignalP"/>
    </source>
</evidence>
<dbReference type="GO" id="GO:0045454">
    <property type="term" value="P:cell redox homeostasis"/>
    <property type="evidence" value="ECO:0007669"/>
    <property type="project" value="TreeGrafter"/>
</dbReference>
<dbReference type="Pfam" id="PF13899">
    <property type="entry name" value="Thioredoxin_7"/>
    <property type="match status" value="1"/>
</dbReference>
<dbReference type="AlphaFoldDB" id="A0A4Z0MHW5"/>
<dbReference type="Proteomes" id="UP000298284">
    <property type="component" value="Unassembled WGS sequence"/>
</dbReference>
<feature type="transmembrane region" description="Helical" evidence="8">
    <location>
        <begin position="330"/>
        <end position="351"/>
    </location>
</feature>
<dbReference type="RefSeq" id="WP_135532057.1">
    <property type="nucleotide sequence ID" value="NZ_SRKZ01000005.1"/>
</dbReference>
<evidence type="ECO:0000256" key="7">
    <source>
        <dbReference type="SAM" id="MobiDB-lite"/>
    </source>
</evidence>
<evidence type="ECO:0000256" key="1">
    <source>
        <dbReference type="ARBA" id="ARBA00004651"/>
    </source>
</evidence>
<keyword evidence="3 8" id="KW-0812">Transmembrane</keyword>
<evidence type="ECO:0000256" key="8">
    <source>
        <dbReference type="SAM" id="Phobius"/>
    </source>
</evidence>
<reference evidence="11 12" key="1">
    <citation type="submission" date="2019-04" db="EMBL/GenBank/DDBJ databases">
        <authorList>
            <person name="Feng G."/>
            <person name="Zhang J."/>
            <person name="Zhu H."/>
        </authorList>
    </citation>
    <scope>NUCLEOTIDE SEQUENCE [LARGE SCALE GENOMIC DNA]</scope>
    <source>
        <strain evidence="11 12">JCM 19491</strain>
    </source>
</reference>
<protein>
    <submittedName>
        <fullName evidence="11">DUF255 domain-containing protein</fullName>
    </submittedName>
</protein>
<dbReference type="Gene3D" id="3.40.30.10">
    <property type="entry name" value="Glutaredoxin"/>
    <property type="match status" value="1"/>
</dbReference>
<dbReference type="InterPro" id="IPR036929">
    <property type="entry name" value="DsbDN_sf"/>
</dbReference>
<evidence type="ECO:0000259" key="10">
    <source>
        <dbReference type="PROSITE" id="PS51352"/>
    </source>
</evidence>
<dbReference type="SUPFAM" id="SSF52833">
    <property type="entry name" value="Thioredoxin-like"/>
    <property type="match status" value="1"/>
</dbReference>
<dbReference type="InterPro" id="IPR036249">
    <property type="entry name" value="Thioredoxin-like_sf"/>
</dbReference>
<feature type="transmembrane region" description="Helical" evidence="8">
    <location>
        <begin position="296"/>
        <end position="318"/>
    </location>
</feature>
<evidence type="ECO:0000256" key="3">
    <source>
        <dbReference type="ARBA" id="ARBA00022692"/>
    </source>
</evidence>
<dbReference type="EMBL" id="SRKZ01000005">
    <property type="protein sequence ID" value="TGD79069.1"/>
    <property type="molecule type" value="Genomic_DNA"/>
</dbReference>
<dbReference type="Pfam" id="PF02683">
    <property type="entry name" value="DsbD_TM"/>
    <property type="match status" value="1"/>
</dbReference>
<dbReference type="InterPro" id="IPR003834">
    <property type="entry name" value="Cyt_c_assmbl_TM_dom"/>
</dbReference>
<dbReference type="PANTHER" id="PTHR32234">
    <property type="entry name" value="THIOL:DISULFIDE INTERCHANGE PROTEIN DSBD"/>
    <property type="match status" value="1"/>
</dbReference>
<feature type="transmembrane region" description="Helical" evidence="8">
    <location>
        <begin position="516"/>
        <end position="537"/>
    </location>
</feature>
<feature type="transmembrane region" description="Helical" evidence="8">
    <location>
        <begin position="442"/>
        <end position="463"/>
    </location>
</feature>
<feature type="transmembrane region" description="Helical" evidence="8">
    <location>
        <begin position="411"/>
        <end position="430"/>
    </location>
</feature>
<accession>A0A4Z0MHW5</accession>
<comment type="subcellular location">
    <subcellularLocation>
        <location evidence="1">Cell membrane</location>
        <topology evidence="1">Multi-pass membrane protein</topology>
    </subcellularLocation>
</comment>
<dbReference type="InterPro" id="IPR028250">
    <property type="entry name" value="DsbDN"/>
</dbReference>
<name>A0A4Z0MHW5_9BACT</name>
<dbReference type="PROSITE" id="PS51352">
    <property type="entry name" value="THIOREDOXIN_2"/>
    <property type="match status" value="1"/>
</dbReference>
<proteinExistence type="predicted"/>
<evidence type="ECO:0000256" key="5">
    <source>
        <dbReference type="ARBA" id="ARBA00022989"/>
    </source>
</evidence>
<dbReference type="OrthoDB" id="9811036at2"/>
<dbReference type="GO" id="GO:0017004">
    <property type="term" value="P:cytochrome complex assembly"/>
    <property type="evidence" value="ECO:0007669"/>
    <property type="project" value="UniProtKB-KW"/>
</dbReference>
<dbReference type="GO" id="GO:0005886">
    <property type="term" value="C:plasma membrane"/>
    <property type="evidence" value="ECO:0007669"/>
    <property type="project" value="UniProtKB-SubCell"/>
</dbReference>
<evidence type="ECO:0000256" key="2">
    <source>
        <dbReference type="ARBA" id="ARBA00022475"/>
    </source>
</evidence>
<feature type="region of interest" description="Disordered" evidence="7">
    <location>
        <begin position="165"/>
        <end position="220"/>
    </location>
</feature>
<dbReference type="PANTHER" id="PTHR32234:SF0">
    <property type="entry name" value="THIOL:DISULFIDE INTERCHANGE PROTEIN DSBD"/>
    <property type="match status" value="1"/>
</dbReference>
<evidence type="ECO:0000313" key="11">
    <source>
        <dbReference type="EMBL" id="TGD79069.1"/>
    </source>
</evidence>
<sequence>MQLLKIFRLTLLLVLVNTLSSLAQVITPTKLSTAVSKTTLKVGEETELIVNARIQDTWHLYATDFDPDLGPTVFSFAFAKSPTYELVGLPKSVGAQKHYDEVFKGNVTYFEKTGVIRQRIRVLQPGALTIKTDVEYQSCTDVDGRCIPGNETLSFGPLEVTGTAVAPTASPASPSPGTQGAVTPAASTTPAATASTAPETTTEATTEPAPQTTAAPTGEAETPIVAQTAPQKAVASVNLQDNKPAGTGLSLWKYLLLAFGAGLVAVLMPCVYPMLPMTVSYFTNNSRSRGEAITKALVYGLSIVSIYTGVGVVLSLLFGADAANLISSHWLPNLLSFVIFIIFGMSFLGLFEINAPSSLVNKVDAQADKGGWSGLFFMAATLVLVSFSCTVPIVGSVAIAAANGELLRPTLGMLAFSTAFALPFFLFALFPTWLKSMPRSGGWLNTLKVVLGFVELGMAFKFLSSADLSYHWGLLPRPIFLAIWIVLAGLLGLYLLGKFRLSHDSETTHVSVPRLLMSAVAFSFMLYMVPGLFGAPLNGLSALAPPATRQDYAWLNANAAPVMTTAGTELCSSPRFAESLELPHNLSGYFTLQEALACARQQGKPVFVDFTGHNCGNCRVMEATVWSDPRVLKRLQNDFVLVALYADDKTELPSNQWYTSARDQRVKKTLGEQNLDFQITRFNMNAQPYYALLDPSSTLEKPVVLAPPVAYESDINKFIAFLDAGVARYKQQAQAVAQQ</sequence>
<feature type="signal peptide" evidence="9">
    <location>
        <begin position="1"/>
        <end position="23"/>
    </location>
</feature>
<dbReference type="Pfam" id="PF11412">
    <property type="entry name" value="DsbD_N"/>
    <property type="match status" value="1"/>
</dbReference>
<dbReference type="Gene3D" id="2.60.40.1250">
    <property type="entry name" value="Thiol:disulfide interchange protein DsbD, N-terminal domain"/>
    <property type="match status" value="1"/>
</dbReference>
<evidence type="ECO:0000256" key="4">
    <source>
        <dbReference type="ARBA" id="ARBA00022748"/>
    </source>
</evidence>
<feature type="transmembrane region" description="Helical" evidence="8">
    <location>
        <begin position="372"/>
        <end position="399"/>
    </location>
</feature>
<organism evidence="11 12">
    <name type="scientific">Hymenobacter wooponensis</name>
    <dbReference type="NCBI Taxonomy" id="1525360"/>
    <lineage>
        <taxon>Bacteria</taxon>
        <taxon>Pseudomonadati</taxon>
        <taxon>Bacteroidota</taxon>
        <taxon>Cytophagia</taxon>
        <taxon>Cytophagales</taxon>
        <taxon>Hymenobacteraceae</taxon>
        <taxon>Hymenobacter</taxon>
    </lineage>
</organism>
<feature type="transmembrane region" description="Helical" evidence="8">
    <location>
        <begin position="475"/>
        <end position="496"/>
    </location>
</feature>
<feature type="chain" id="PRO_5021365142" evidence="9">
    <location>
        <begin position="24"/>
        <end position="739"/>
    </location>
</feature>
<keyword evidence="12" id="KW-1185">Reference proteome</keyword>
<keyword evidence="5 8" id="KW-1133">Transmembrane helix</keyword>